<dbReference type="InterPro" id="IPR008916">
    <property type="entry name" value="Retrov_capsid_C"/>
</dbReference>
<keyword evidence="2" id="KW-0645">Protease</keyword>
<keyword evidence="16" id="KW-0238">DNA-binding</keyword>
<dbReference type="GO" id="GO:0006508">
    <property type="term" value="P:proteolysis"/>
    <property type="evidence" value="ECO:0007669"/>
    <property type="project" value="UniProtKB-KW"/>
</dbReference>
<dbReference type="InterPro" id="IPR017856">
    <property type="entry name" value="Integrase-like_N"/>
</dbReference>
<evidence type="ECO:0000256" key="20">
    <source>
        <dbReference type="SAM" id="MobiDB-lite"/>
    </source>
</evidence>
<dbReference type="Gene3D" id="2.70.40.10">
    <property type="match status" value="1"/>
</dbReference>
<dbReference type="PROSITE" id="PS00141">
    <property type="entry name" value="ASP_PROTEASE"/>
    <property type="match status" value="1"/>
</dbReference>
<dbReference type="GO" id="GO:0003887">
    <property type="term" value="F:DNA-directed DNA polymerase activity"/>
    <property type="evidence" value="ECO:0007669"/>
    <property type="project" value="UniProtKB-KW"/>
</dbReference>
<dbReference type="CDD" id="cd07557">
    <property type="entry name" value="trimeric_dUTPase"/>
    <property type="match status" value="1"/>
</dbReference>
<dbReference type="CDD" id="cd05482">
    <property type="entry name" value="HIV_retropepsin_like"/>
    <property type="match status" value="1"/>
</dbReference>
<evidence type="ECO:0000256" key="12">
    <source>
        <dbReference type="ARBA" id="ARBA00022842"/>
    </source>
</evidence>
<dbReference type="InterPro" id="IPR029054">
    <property type="entry name" value="dUTPase-like"/>
</dbReference>
<dbReference type="InterPro" id="IPR002156">
    <property type="entry name" value="RNaseH_domain"/>
</dbReference>
<proteinExistence type="inferred from homology"/>
<evidence type="ECO:0000313" key="28">
    <source>
        <dbReference type="Proteomes" id="UP000000539"/>
    </source>
</evidence>
<reference evidence="27" key="2">
    <citation type="submission" date="2025-08" db="UniProtKB">
        <authorList>
            <consortium name="Ensembl"/>
        </authorList>
    </citation>
    <scope>IDENTIFICATION</scope>
    <source>
        <strain evidence="27">broiler</strain>
    </source>
</reference>
<dbReference type="SUPFAM" id="SSF56672">
    <property type="entry name" value="DNA/RNA polymerases"/>
    <property type="match status" value="1"/>
</dbReference>
<dbReference type="GO" id="GO:0015074">
    <property type="term" value="P:DNA integration"/>
    <property type="evidence" value="ECO:0007669"/>
    <property type="project" value="InterPro"/>
</dbReference>
<keyword evidence="13" id="KW-0694">RNA-binding</keyword>
<evidence type="ECO:0000256" key="14">
    <source>
        <dbReference type="ARBA" id="ARBA00022918"/>
    </source>
</evidence>
<keyword evidence="4" id="KW-0548">Nucleotidyltransferase</keyword>
<dbReference type="PROSITE" id="PS50878">
    <property type="entry name" value="RT_POL"/>
    <property type="match status" value="1"/>
</dbReference>
<dbReference type="PANTHER" id="PTHR41694">
    <property type="entry name" value="ENDOGENOUS RETROVIRUS GROUP K MEMBER POL PROTEIN"/>
    <property type="match status" value="1"/>
</dbReference>
<dbReference type="SUPFAM" id="SSF47353">
    <property type="entry name" value="Retrovirus capsid dimerization domain-like"/>
    <property type="match status" value="1"/>
</dbReference>
<dbReference type="GO" id="GO:0004523">
    <property type="term" value="F:RNA-DNA hybrid ribonuclease activity"/>
    <property type="evidence" value="ECO:0007669"/>
    <property type="project" value="InterPro"/>
</dbReference>
<name>A0A8V0X900_CHICK</name>
<feature type="region of interest" description="Disordered" evidence="20">
    <location>
        <begin position="89"/>
        <end position="112"/>
    </location>
</feature>
<dbReference type="InterPro" id="IPR036875">
    <property type="entry name" value="Znf_CCHC_sf"/>
</dbReference>
<evidence type="ECO:0000256" key="4">
    <source>
        <dbReference type="ARBA" id="ARBA00022695"/>
    </source>
</evidence>
<feature type="region of interest" description="Disordered" evidence="20">
    <location>
        <begin position="131"/>
        <end position="150"/>
    </location>
</feature>
<keyword evidence="17" id="KW-0233">DNA recombination</keyword>
<dbReference type="PROSITE" id="PS50879">
    <property type="entry name" value="RNASE_H_1"/>
    <property type="match status" value="1"/>
</dbReference>
<dbReference type="Pfam" id="PF00075">
    <property type="entry name" value="RNase_H"/>
    <property type="match status" value="1"/>
</dbReference>
<keyword evidence="7" id="KW-0064">Aspartyl protease</keyword>
<evidence type="ECO:0000256" key="8">
    <source>
        <dbReference type="ARBA" id="ARBA00022759"/>
    </source>
</evidence>
<feature type="domain" description="Integrase catalytic" evidence="26">
    <location>
        <begin position="1339"/>
        <end position="1451"/>
    </location>
</feature>
<dbReference type="Gene3D" id="3.30.420.10">
    <property type="entry name" value="Ribonuclease H-like superfamily/Ribonuclease H"/>
    <property type="match status" value="2"/>
</dbReference>
<dbReference type="InterPro" id="IPR043128">
    <property type="entry name" value="Rev_trsase/Diguanyl_cyclase"/>
</dbReference>
<dbReference type="SUPFAM" id="SSF57756">
    <property type="entry name" value="Retrovirus zinc finger-like domains"/>
    <property type="match status" value="1"/>
</dbReference>
<keyword evidence="3" id="KW-0808">Transferase</keyword>
<keyword evidence="15" id="KW-0239">DNA-directed DNA polymerase</keyword>
<organism evidence="27 28">
    <name type="scientific">Gallus gallus</name>
    <name type="common">Chicken</name>
    <dbReference type="NCBI Taxonomy" id="9031"/>
    <lineage>
        <taxon>Eukaryota</taxon>
        <taxon>Metazoa</taxon>
        <taxon>Chordata</taxon>
        <taxon>Craniata</taxon>
        <taxon>Vertebrata</taxon>
        <taxon>Euteleostomi</taxon>
        <taxon>Archelosauria</taxon>
        <taxon>Archosauria</taxon>
        <taxon>Dinosauria</taxon>
        <taxon>Saurischia</taxon>
        <taxon>Theropoda</taxon>
        <taxon>Coelurosauria</taxon>
        <taxon>Aves</taxon>
        <taxon>Neognathae</taxon>
        <taxon>Galloanserae</taxon>
        <taxon>Galliformes</taxon>
        <taxon>Phasianidae</taxon>
        <taxon>Phasianinae</taxon>
        <taxon>Gallus</taxon>
    </lineage>
</organism>
<evidence type="ECO:0000259" key="23">
    <source>
        <dbReference type="PROSITE" id="PS50876"/>
    </source>
</evidence>
<dbReference type="PROSITE" id="PS50175">
    <property type="entry name" value="ASP_PROT_RETROV"/>
    <property type="match status" value="1"/>
</dbReference>
<dbReference type="Pfam" id="PF19317">
    <property type="entry name" value="Gag_p24_C"/>
    <property type="match status" value="1"/>
</dbReference>
<dbReference type="InterPro" id="IPR001995">
    <property type="entry name" value="Peptidase_A2_cat"/>
</dbReference>
<evidence type="ECO:0000256" key="11">
    <source>
        <dbReference type="ARBA" id="ARBA00022833"/>
    </source>
</evidence>
<dbReference type="Gene3D" id="3.30.70.270">
    <property type="match status" value="2"/>
</dbReference>
<accession>A0A8V0X900</accession>
<dbReference type="Pfam" id="PF00692">
    <property type="entry name" value="dUTPase"/>
    <property type="match status" value="1"/>
</dbReference>
<dbReference type="GO" id="GO:0003677">
    <property type="term" value="F:DNA binding"/>
    <property type="evidence" value="ECO:0007669"/>
    <property type="project" value="UniProtKB-KW"/>
</dbReference>
<dbReference type="FunCoup" id="A0A8V0X900">
    <property type="interactions" value="73"/>
</dbReference>
<dbReference type="InterPro" id="IPR036397">
    <property type="entry name" value="RNaseH_sf"/>
</dbReference>
<reference evidence="27" key="1">
    <citation type="submission" date="2020-11" db="EMBL/GenBank/DDBJ databases">
        <title>Gallus gallus (Chicken) genome, bGalGal1, GRCg7b, maternal haplotype autosomes + Z &amp; W.</title>
        <authorList>
            <person name="Warren W."/>
            <person name="Formenti G."/>
            <person name="Fedrigo O."/>
            <person name="Haase B."/>
            <person name="Mountcastle J."/>
            <person name="Balacco J."/>
            <person name="Tracey A."/>
            <person name="Schneider V."/>
            <person name="Okimoto R."/>
            <person name="Cheng H."/>
            <person name="Hawken R."/>
            <person name="Howe K."/>
            <person name="Jarvis E.D."/>
        </authorList>
    </citation>
    <scope>NUCLEOTIDE SEQUENCE [LARGE SCALE GENOMIC DNA]</scope>
    <source>
        <strain evidence="27">Broiler</strain>
    </source>
</reference>
<feature type="domain" description="Integrase-type" evidence="23">
    <location>
        <begin position="1288"/>
        <end position="1329"/>
    </location>
</feature>
<evidence type="ECO:0000256" key="17">
    <source>
        <dbReference type="ARBA" id="ARBA00023172"/>
    </source>
</evidence>
<dbReference type="Pfam" id="PF00098">
    <property type="entry name" value="zf-CCHC"/>
    <property type="match status" value="1"/>
</dbReference>
<dbReference type="Gene3D" id="4.10.60.10">
    <property type="entry name" value="Zinc finger, CCHC-type"/>
    <property type="match status" value="1"/>
</dbReference>
<dbReference type="GO" id="GO:0003964">
    <property type="term" value="F:RNA-directed DNA polymerase activity"/>
    <property type="evidence" value="ECO:0007669"/>
    <property type="project" value="UniProtKB-KW"/>
</dbReference>
<dbReference type="InterPro" id="IPR000477">
    <property type="entry name" value="RT_dom"/>
</dbReference>
<keyword evidence="14" id="KW-0695">RNA-directed DNA polymerase</keyword>
<feature type="region of interest" description="Disordered" evidence="20">
    <location>
        <begin position="524"/>
        <end position="549"/>
    </location>
</feature>
<evidence type="ECO:0000259" key="21">
    <source>
        <dbReference type="PROSITE" id="PS50158"/>
    </source>
</evidence>
<dbReference type="PROSITE" id="PS50876">
    <property type="entry name" value="ZF_INTEGRASE"/>
    <property type="match status" value="1"/>
</dbReference>
<evidence type="ECO:0000256" key="3">
    <source>
        <dbReference type="ARBA" id="ARBA00022679"/>
    </source>
</evidence>
<dbReference type="SUPFAM" id="SSF53098">
    <property type="entry name" value="Ribonuclease H-like"/>
    <property type="match status" value="2"/>
</dbReference>
<dbReference type="Pfam" id="PF02022">
    <property type="entry name" value="Integrase_Zn"/>
    <property type="match status" value="1"/>
</dbReference>
<dbReference type="Pfam" id="PF00607">
    <property type="entry name" value="Gag_p24"/>
    <property type="match status" value="1"/>
</dbReference>
<keyword evidence="6" id="KW-0479">Metal-binding</keyword>
<dbReference type="Pfam" id="PF00078">
    <property type="entry name" value="RVT_1"/>
    <property type="match status" value="1"/>
</dbReference>
<dbReference type="InterPro" id="IPR003308">
    <property type="entry name" value="Integrase_Zn-bd_dom_N"/>
</dbReference>
<dbReference type="SUPFAM" id="SSF46919">
    <property type="entry name" value="N-terminal Zn binding domain of HIV integrase"/>
    <property type="match status" value="1"/>
</dbReference>
<evidence type="ECO:0000256" key="7">
    <source>
        <dbReference type="ARBA" id="ARBA00022750"/>
    </source>
</evidence>
<protein>
    <submittedName>
        <fullName evidence="27">Uncharacterized protein</fullName>
    </submittedName>
</protein>
<dbReference type="SUPFAM" id="SSF50630">
    <property type="entry name" value="Acid proteases"/>
    <property type="match status" value="1"/>
</dbReference>
<evidence type="ECO:0000313" key="27">
    <source>
        <dbReference type="Ensembl" id="ENSGALP00010004577.1"/>
    </source>
</evidence>
<evidence type="ECO:0000256" key="5">
    <source>
        <dbReference type="ARBA" id="ARBA00022722"/>
    </source>
</evidence>
<dbReference type="Ensembl" id="ENSGALT00010007646.1">
    <property type="protein sequence ID" value="ENSGALP00010004577.1"/>
    <property type="gene ID" value="ENSGALG00010003264.1"/>
</dbReference>
<evidence type="ECO:0000256" key="13">
    <source>
        <dbReference type="ARBA" id="ARBA00022884"/>
    </source>
</evidence>
<dbReference type="GO" id="GO:0004190">
    <property type="term" value="F:aspartic-type endopeptidase activity"/>
    <property type="evidence" value="ECO:0007669"/>
    <property type="project" value="UniProtKB-KW"/>
</dbReference>
<sequence length="1494" mass="165553">MERQAAYDLFTCFLRKRQIKGVDLQKELPGLLAYGYAKGFFQDPHLVHDLTEWHKFGDAIWQAVLDDDKTAKKCGKLWRAVHNELLQHQAEKKAAEQASAAQGRNKDYNGWPDCPLPPAVTTLVLPPAAEHATSACSEPSAPPPPLVTAAPGSSPAPITMGPINPPSSEPIPGAESDLAGAIARERREAWAALARACMEAGDNDAVEAVRHMAFPVIYASNPAGGMQATITALDWKLLSQLRSTVSQFGVKSEPAKQILDYIWSTQILLPSDCRAIAKLIFSQHQQLLFNAYWQELCHQSVSKARQPGDPLHGVTIEELLGLGPFFRTQAQALLGPDKCRETMYLARQAMDKIKVPDGLPFYMGIRQGRDEDFGAFIDKVAGAIEKAGVPEYMRGVMLKQCALQNCNSTARSILSTLRSNWTIEEALEKLSSVPVGPQAFLVEAIKELGAGLKAQAEASHNQVLAALASLQASATTNLGPRSPVAGRIKCYRCGGMGHMRRQCQATGSWCHTCRMDNHNTNACRRRSGNPQPSARKKRRLRADTSSRFQPAAALQPATPGSLGLDLAAAVTTTLMTTKPERVSTGIRGPVMINGTAVGALLLGRSSASMLGLFVLPGVIDVDFQGEIQIMVYTPFPPIKIEKGQRIAQLVPLEQLTKALTPCQSSPRGEQRFGSSGGLALLSLNVHHQPKKPVTLKHREEEIKLQGLLDTGADNSIVSPEIWPPQWPLQAAIATVTGTGGLSLAKKSPPLKIHLDEQVVHTSVSVAPLPPTVQCLIGRSVLSQLGALQPALPNPAMLPDNWPLLISDLKDCFFTITLHPQDTKRFAFTLPALNREHPDQHFEWTVLPQRMKNSPTRCQLYVDHALQPLRREWKQMVIYHCMDDILFAQPEAFTQEQIWQIEKTLNREGLMIAPEKVQLSAPRKYLGWTLTNTIVTPQKLQLDTKIETLHDAQRLLGDLQWLSPVVGIPNELLESLRPLLQGTDPAQPVTVTTQHKRLLQQIMDCIIHGSVRRRDPDLPIQVMVWYGPKYLLGALAQSKKKMGEVWVLEWICPSLQQSKTLLQKTELLAEVIKKGRERTLQIIGMEPVCVQLPMQKDTLTWYVQHSPELQDALLGSGSTISMEKIPNVPLHWISQWSWLRIPKQHKTPLQNTITAYTDAGQKSRTAAVTWQQGGSWRHHLIAADDKDLLQTLELVAVVWAMMNLIGPLNVVTDSLYVAGVCHQIEEAYIKEVQNRRLYELFVQLQRAIRIREHSYAVIHVRGHKWEIDLGEGNARADRLVSLAQRPLVSQHVLAREAHSMFHQNAKGLRREYQITYEDAKVIVRSCPVCSHHNGSMGLGLGVNPRGLKANKNRQMDVMHVGEFGQLKYVHVSIDTYSHFMWATAQPGEKAMYVERHLSCCFAVTGISLQIKTDNGPAYTSRRLGEFLQTWGVKHSTGIPNSPTGQAIVEQGNCGWMADPARSCFSPPGSVQVKQPLWITVSHRTMMGVGERNAEL</sequence>
<feature type="domain" description="RNase H type-1" evidence="25">
    <location>
        <begin position="1148"/>
        <end position="1284"/>
    </location>
</feature>
<dbReference type="SUPFAM" id="SSF47943">
    <property type="entry name" value="Retrovirus capsid protein, N-terminal core domain"/>
    <property type="match status" value="1"/>
</dbReference>
<dbReference type="GO" id="GO:0016032">
    <property type="term" value="P:viral process"/>
    <property type="evidence" value="ECO:0007669"/>
    <property type="project" value="InterPro"/>
</dbReference>
<keyword evidence="10" id="KW-0378">Hydrolase</keyword>
<dbReference type="Gene3D" id="3.10.10.10">
    <property type="entry name" value="HIV Type 1 Reverse Transcriptase, subunit A, domain 1"/>
    <property type="match status" value="1"/>
</dbReference>
<dbReference type="InterPro" id="IPR036157">
    <property type="entry name" value="dUTPase-like_sf"/>
</dbReference>
<dbReference type="PROSITE" id="PS50158">
    <property type="entry name" value="ZF_CCHC"/>
    <property type="match status" value="1"/>
</dbReference>
<keyword evidence="11" id="KW-0862">Zinc</keyword>
<evidence type="ECO:0000256" key="9">
    <source>
        <dbReference type="ARBA" id="ARBA00022771"/>
    </source>
</evidence>
<evidence type="ECO:0000256" key="1">
    <source>
        <dbReference type="ARBA" id="ARBA00010879"/>
    </source>
</evidence>
<dbReference type="Proteomes" id="UP000000539">
    <property type="component" value="Chromosome 16"/>
</dbReference>
<dbReference type="Pfam" id="PF06817">
    <property type="entry name" value="RVT_thumb"/>
    <property type="match status" value="1"/>
</dbReference>
<dbReference type="Pfam" id="PF00665">
    <property type="entry name" value="rve"/>
    <property type="match status" value="1"/>
</dbReference>
<dbReference type="InterPro" id="IPR010661">
    <property type="entry name" value="RVT_thumb"/>
</dbReference>
<dbReference type="Gene3D" id="2.40.70.10">
    <property type="entry name" value="Acid Proteases"/>
    <property type="match status" value="1"/>
</dbReference>
<keyword evidence="5" id="KW-0540">Nuclease</keyword>
<dbReference type="InterPro" id="IPR012337">
    <property type="entry name" value="RNaseH-like_sf"/>
</dbReference>
<dbReference type="Gene3D" id="1.10.1200.30">
    <property type="match status" value="1"/>
</dbReference>
<dbReference type="InterPro" id="IPR001969">
    <property type="entry name" value="Aspartic_peptidase_AS"/>
</dbReference>
<evidence type="ECO:0000256" key="19">
    <source>
        <dbReference type="PROSITE-ProRule" id="PRU00450"/>
    </source>
</evidence>
<dbReference type="GeneTree" id="ENSGT00530000064196"/>
<dbReference type="Gene3D" id="1.10.10.200">
    <property type="match status" value="1"/>
</dbReference>
<dbReference type="PROSITE" id="PS50994">
    <property type="entry name" value="INTEGRASE"/>
    <property type="match status" value="1"/>
</dbReference>
<keyword evidence="28" id="KW-1185">Reference proteome</keyword>
<dbReference type="InterPro" id="IPR008919">
    <property type="entry name" value="Retrov_capsid_N"/>
</dbReference>
<dbReference type="InterPro" id="IPR001584">
    <property type="entry name" value="Integrase_cat-core"/>
</dbReference>
<reference evidence="27" key="3">
    <citation type="submission" date="2025-09" db="UniProtKB">
        <authorList>
            <consortium name="Ensembl"/>
        </authorList>
    </citation>
    <scope>IDENTIFICATION</scope>
    <source>
        <strain evidence="27">broiler</strain>
    </source>
</reference>
<feature type="domain" description="CCHC-type" evidence="21">
    <location>
        <begin position="489"/>
        <end position="503"/>
    </location>
</feature>
<keyword evidence="8" id="KW-0255">Endonuclease</keyword>
<dbReference type="InterPro" id="IPR021109">
    <property type="entry name" value="Peptidase_aspartic_dom_sf"/>
</dbReference>
<evidence type="ECO:0000259" key="24">
    <source>
        <dbReference type="PROSITE" id="PS50878"/>
    </source>
</evidence>
<evidence type="ECO:0000256" key="18">
    <source>
        <dbReference type="ARBA" id="ARBA00023268"/>
    </source>
</evidence>
<evidence type="ECO:0000259" key="22">
    <source>
        <dbReference type="PROSITE" id="PS50175"/>
    </source>
</evidence>
<dbReference type="PANTHER" id="PTHR41694:SF3">
    <property type="entry name" value="RNA-DIRECTED DNA POLYMERASE-RELATED"/>
    <property type="match status" value="1"/>
</dbReference>
<dbReference type="InterPro" id="IPR033704">
    <property type="entry name" value="dUTPase_trimeric"/>
</dbReference>
<dbReference type="GO" id="GO:0006310">
    <property type="term" value="P:DNA recombination"/>
    <property type="evidence" value="ECO:0007669"/>
    <property type="project" value="UniProtKB-KW"/>
</dbReference>
<dbReference type="InterPro" id="IPR045345">
    <property type="entry name" value="Gag_p24_C"/>
</dbReference>
<evidence type="ECO:0000256" key="16">
    <source>
        <dbReference type="ARBA" id="ARBA00023125"/>
    </source>
</evidence>
<feature type="domain" description="Peptidase A2" evidence="22">
    <location>
        <begin position="704"/>
        <end position="780"/>
    </location>
</feature>
<dbReference type="InterPro" id="IPR043502">
    <property type="entry name" value="DNA/RNA_pol_sf"/>
</dbReference>
<evidence type="ECO:0000256" key="6">
    <source>
        <dbReference type="ARBA" id="ARBA00022723"/>
    </source>
</evidence>
<keyword evidence="12" id="KW-0460">Magnesium</keyword>
<keyword evidence="9 19" id="KW-0863">Zinc-finger</keyword>
<dbReference type="SUPFAM" id="SSF51283">
    <property type="entry name" value="dUTPase-like"/>
    <property type="match status" value="1"/>
</dbReference>
<evidence type="ECO:0000259" key="25">
    <source>
        <dbReference type="PROSITE" id="PS50879"/>
    </source>
</evidence>
<evidence type="ECO:0000256" key="10">
    <source>
        <dbReference type="ARBA" id="ARBA00022801"/>
    </source>
</evidence>
<comment type="similarity">
    <text evidence="1">Belongs to the beta type-B retroviral polymerase family. HERV class-II K(HML-2) pol subfamily.</text>
</comment>
<dbReference type="GO" id="GO:0035613">
    <property type="term" value="F:RNA stem-loop binding"/>
    <property type="evidence" value="ECO:0000318"/>
    <property type="project" value="GO_Central"/>
</dbReference>
<dbReference type="InterPro" id="IPR034170">
    <property type="entry name" value="Retropepsin-like_cat_dom"/>
</dbReference>
<dbReference type="GO" id="GO:0008270">
    <property type="term" value="F:zinc ion binding"/>
    <property type="evidence" value="ECO:0007669"/>
    <property type="project" value="UniProtKB-KW"/>
</dbReference>
<evidence type="ECO:0000259" key="26">
    <source>
        <dbReference type="PROSITE" id="PS50994"/>
    </source>
</evidence>
<dbReference type="Gene3D" id="1.10.375.10">
    <property type="entry name" value="Human Immunodeficiency Virus Type 1 Capsid Protein"/>
    <property type="match status" value="1"/>
</dbReference>
<dbReference type="SMART" id="SM00343">
    <property type="entry name" value="ZnF_C2HC"/>
    <property type="match status" value="1"/>
</dbReference>
<evidence type="ECO:0000256" key="15">
    <source>
        <dbReference type="ARBA" id="ARBA00022932"/>
    </source>
</evidence>
<dbReference type="InterPro" id="IPR001878">
    <property type="entry name" value="Znf_CCHC"/>
</dbReference>
<feature type="domain" description="Reverse transcriptase" evidence="24">
    <location>
        <begin position="669"/>
        <end position="929"/>
    </location>
</feature>
<keyword evidence="18" id="KW-0511">Multifunctional enzyme</keyword>
<evidence type="ECO:0000256" key="2">
    <source>
        <dbReference type="ARBA" id="ARBA00022670"/>
    </source>
</evidence>